<dbReference type="OrthoDB" id="4800194at2"/>
<proteinExistence type="predicted"/>
<evidence type="ECO:0000313" key="2">
    <source>
        <dbReference type="EMBL" id="SDU88245.1"/>
    </source>
</evidence>
<evidence type="ECO:0000256" key="1">
    <source>
        <dbReference type="SAM" id="SignalP"/>
    </source>
</evidence>
<gene>
    <name evidence="2" type="ORF">SAMN04488563_7074</name>
</gene>
<dbReference type="EMBL" id="LT629791">
    <property type="protein sequence ID" value="SDU88245.1"/>
    <property type="molecule type" value="Genomic_DNA"/>
</dbReference>
<organism evidence="2 3">
    <name type="scientific">Jiangella alkaliphila</name>
    <dbReference type="NCBI Taxonomy" id="419479"/>
    <lineage>
        <taxon>Bacteria</taxon>
        <taxon>Bacillati</taxon>
        <taxon>Actinomycetota</taxon>
        <taxon>Actinomycetes</taxon>
        <taxon>Jiangellales</taxon>
        <taxon>Jiangellaceae</taxon>
        <taxon>Jiangella</taxon>
    </lineage>
</organism>
<accession>A0A1H2M5E9</accession>
<keyword evidence="3" id="KW-1185">Reference proteome</keyword>
<feature type="chain" id="PRO_5009279999" description="Secreted protein" evidence="1">
    <location>
        <begin position="22"/>
        <end position="321"/>
    </location>
</feature>
<evidence type="ECO:0000313" key="3">
    <source>
        <dbReference type="Proteomes" id="UP000182977"/>
    </source>
</evidence>
<sequence>MTARVLLRSAVLLAVPVAVCAAACGAAPADVAVESSGGGAVPGAEVARADDVAPGAAPSEPGLTLPLDAYAFTAAEDELLGRVGEAHVRDCATSLGLDAAAIDPLPFGTAAETASAAAGRHDRRYAVADPEVAAAHGYHPPSTADVRREFYEAHTDAELEVLVGVTADGEPAARDDVPEGGCLGSATRATAVAPASASALRDGQELVSTVQADAWHAALGDPRVLDAFAAWSACMAEAGFRYAAPMDANDDPRWWTSDTAGPDEIATAVADVACKQSTGLIPVWSAVEADYQAQLIAGHRAQLDDYRALLDQQVAAASTAR</sequence>
<protein>
    <recommendedName>
        <fullName evidence="4">Secreted protein</fullName>
    </recommendedName>
</protein>
<reference evidence="3" key="1">
    <citation type="submission" date="2016-10" db="EMBL/GenBank/DDBJ databases">
        <authorList>
            <person name="Varghese N."/>
            <person name="Submissions S."/>
        </authorList>
    </citation>
    <scope>NUCLEOTIDE SEQUENCE [LARGE SCALE GENOMIC DNA]</scope>
    <source>
        <strain evidence="3">DSM 45079</strain>
    </source>
</reference>
<dbReference type="STRING" id="419479.SAMN04488563_7074"/>
<evidence type="ECO:0008006" key="4">
    <source>
        <dbReference type="Google" id="ProtNLM"/>
    </source>
</evidence>
<feature type="signal peptide" evidence="1">
    <location>
        <begin position="1"/>
        <end position="21"/>
    </location>
</feature>
<keyword evidence="1" id="KW-0732">Signal</keyword>
<dbReference type="Proteomes" id="UP000182977">
    <property type="component" value="Chromosome I"/>
</dbReference>
<dbReference type="AlphaFoldDB" id="A0A1H2M5E9"/>
<dbReference type="RefSeq" id="WP_052762490.1">
    <property type="nucleotide sequence ID" value="NZ_KQ061229.1"/>
</dbReference>
<name>A0A1H2M5E9_9ACTN</name>